<evidence type="ECO:0000313" key="6">
    <source>
        <dbReference type="EMBL" id="KKL07456.1"/>
    </source>
</evidence>
<dbReference type="FunFam" id="1.10.230.10:FF:000002">
    <property type="entry name" value="Citrate synthase"/>
    <property type="match status" value="1"/>
</dbReference>
<dbReference type="Gene3D" id="2.20.28.60">
    <property type="match status" value="1"/>
</dbReference>
<comment type="similarity">
    <text evidence="2">Belongs to the citrate synthase family.</text>
</comment>
<dbReference type="PANTHER" id="PTHR42871:SF1">
    <property type="entry name" value="CITRATE SYNTHASE"/>
    <property type="match status" value="1"/>
</dbReference>
<dbReference type="Gene3D" id="1.10.230.10">
    <property type="entry name" value="Cytochrome P450-Terp, domain 2"/>
    <property type="match status" value="1"/>
</dbReference>
<protein>
    <recommendedName>
        <fullName evidence="3">citrate synthase (unknown stereospecificity)</fullName>
        <ecNumber evidence="3">2.3.3.16</ecNumber>
    </recommendedName>
</protein>
<comment type="caution">
    <text evidence="6">The sequence shown here is derived from an EMBL/GenBank/DDBJ whole genome shotgun (WGS) entry which is preliminary data.</text>
</comment>
<dbReference type="PROSITE" id="PS00480">
    <property type="entry name" value="CITRATE_SYNTHASE"/>
    <property type="match status" value="1"/>
</dbReference>
<dbReference type="SUPFAM" id="SSF48256">
    <property type="entry name" value="Citrate synthase"/>
    <property type="match status" value="1"/>
</dbReference>
<dbReference type="PANTHER" id="PTHR42871">
    <property type="entry name" value="CITRATE SYNTHASE"/>
    <property type="match status" value="1"/>
</dbReference>
<dbReference type="Gene3D" id="1.10.580.10">
    <property type="entry name" value="Citrate Synthase, domain 1"/>
    <property type="match status" value="1"/>
</dbReference>
<reference evidence="6" key="1">
    <citation type="journal article" date="2015" name="Nature">
        <title>Complex archaea that bridge the gap between prokaryotes and eukaryotes.</title>
        <authorList>
            <person name="Spang A."/>
            <person name="Saw J.H."/>
            <person name="Jorgensen S.L."/>
            <person name="Zaremba-Niedzwiedzka K."/>
            <person name="Martijn J."/>
            <person name="Lind A.E."/>
            <person name="van Eijk R."/>
            <person name="Schleper C."/>
            <person name="Guy L."/>
            <person name="Ettema T.J."/>
        </authorList>
    </citation>
    <scope>NUCLEOTIDE SEQUENCE</scope>
</reference>
<gene>
    <name evidence="6" type="ORF">LCGC14_2585830</name>
</gene>
<name>A0A0F9CP61_9ZZZZ</name>
<dbReference type="AlphaFoldDB" id="A0A0F9CP61"/>
<evidence type="ECO:0000256" key="2">
    <source>
        <dbReference type="ARBA" id="ARBA00010566"/>
    </source>
</evidence>
<evidence type="ECO:0000256" key="3">
    <source>
        <dbReference type="ARBA" id="ARBA00012972"/>
    </source>
</evidence>
<evidence type="ECO:0000256" key="4">
    <source>
        <dbReference type="ARBA" id="ARBA00022532"/>
    </source>
</evidence>
<dbReference type="InterPro" id="IPR016143">
    <property type="entry name" value="Citrate_synth-like_sm_a-sub"/>
</dbReference>
<dbReference type="GO" id="GO:0006099">
    <property type="term" value="P:tricarboxylic acid cycle"/>
    <property type="evidence" value="ECO:0007669"/>
    <property type="project" value="UniProtKB-UniPathway"/>
</dbReference>
<feature type="non-terminal residue" evidence="6">
    <location>
        <position position="419"/>
    </location>
</feature>
<keyword evidence="5" id="KW-0808">Transferase</keyword>
<dbReference type="InterPro" id="IPR019810">
    <property type="entry name" value="Citrate_synthase_AS"/>
</dbReference>
<dbReference type="PIRSF" id="PIRSF001369">
    <property type="entry name" value="Citrate_synth"/>
    <property type="match status" value="1"/>
</dbReference>
<dbReference type="InterPro" id="IPR024176">
    <property type="entry name" value="Citrate_synthase_bac-typ"/>
</dbReference>
<dbReference type="InterPro" id="IPR002020">
    <property type="entry name" value="Citrate_synthase"/>
</dbReference>
<dbReference type="NCBIfam" id="TIGR01798">
    <property type="entry name" value="cit_synth_I"/>
    <property type="match status" value="1"/>
</dbReference>
<dbReference type="GO" id="GO:0005737">
    <property type="term" value="C:cytoplasm"/>
    <property type="evidence" value="ECO:0007669"/>
    <property type="project" value="InterPro"/>
</dbReference>
<accession>A0A0F9CP61</accession>
<organism evidence="6">
    <name type="scientific">marine sediment metagenome</name>
    <dbReference type="NCBI Taxonomy" id="412755"/>
    <lineage>
        <taxon>unclassified sequences</taxon>
        <taxon>metagenomes</taxon>
        <taxon>ecological metagenomes</taxon>
    </lineage>
</organism>
<comment type="pathway">
    <text evidence="1">Carbohydrate metabolism; tricarboxylic acid cycle; isocitrate from oxaloacetate: step 1/2.</text>
</comment>
<dbReference type="GO" id="GO:0036440">
    <property type="term" value="F:citrate synthase activity"/>
    <property type="evidence" value="ECO:0007669"/>
    <property type="project" value="UniProtKB-EC"/>
</dbReference>
<keyword evidence="4" id="KW-0816">Tricarboxylic acid cycle</keyword>
<evidence type="ECO:0000256" key="1">
    <source>
        <dbReference type="ARBA" id="ARBA00004751"/>
    </source>
</evidence>
<dbReference type="InterPro" id="IPR016142">
    <property type="entry name" value="Citrate_synth-like_lrg_a-sub"/>
</dbReference>
<sequence>MADQDKTAKLTFGDTEVELPMYSPSAGPDVIDIRKLYAQAGVFTYDPGFTSTASCDSTITFIDGDKGELLHRGYPIDQLASKSHFLEVCYLLLYGELPTAEQLEDFEGRVTNHTMLHEQMMNFFRGFRRDAHPMAVMVGVVGAMSAFYHDSTDIGDPWQREVASIRLIAKMPTIAAWAYKYSVGQPFVYPRNDLDYASNFLRMCFSVPAEDYVVNPVLSRAMDRIFTLHADHEQNASTSTVRLASSSGANPFACIAAGIACLWGPAHGGANQACLEMLREIGSPDRIPEFIARAKDKDDPFRLMGFGHRVYKNFDPRAKVMKESADEVLDLLGIENNPTLQVAKELERIALGDPYFSEKKLYPNVDFYSGIIYSLMGIPKQMFTVLFALGRLPGWIAHWREMSLSPNRRIHRPRQLYEG</sequence>
<dbReference type="InterPro" id="IPR010953">
    <property type="entry name" value="Citrate_synthase_typ-I"/>
</dbReference>
<dbReference type="UniPathway" id="UPA00223">
    <property type="reaction ID" value="UER00717"/>
</dbReference>
<dbReference type="EC" id="2.3.3.16" evidence="3"/>
<dbReference type="EMBL" id="LAZR01043285">
    <property type="protein sequence ID" value="KKL07456.1"/>
    <property type="molecule type" value="Genomic_DNA"/>
</dbReference>
<dbReference type="CDD" id="cd06114">
    <property type="entry name" value="EcCS_like"/>
    <property type="match status" value="1"/>
</dbReference>
<dbReference type="PRINTS" id="PR00143">
    <property type="entry name" value="CITRTSNTHASE"/>
</dbReference>
<dbReference type="Pfam" id="PF00285">
    <property type="entry name" value="Citrate_synt"/>
    <property type="match status" value="1"/>
</dbReference>
<dbReference type="InterPro" id="IPR036969">
    <property type="entry name" value="Citrate_synthase_sf"/>
</dbReference>
<proteinExistence type="inferred from homology"/>
<dbReference type="NCBIfam" id="NF004126">
    <property type="entry name" value="PRK05614.1"/>
    <property type="match status" value="1"/>
</dbReference>
<evidence type="ECO:0000256" key="5">
    <source>
        <dbReference type="ARBA" id="ARBA00022679"/>
    </source>
</evidence>